<comment type="caution">
    <text evidence="1">The sequence shown here is derived from an EMBL/GenBank/DDBJ whole genome shotgun (WGS) entry which is preliminary data.</text>
</comment>
<sequence length="41" mass="4856">MRRAGNILGHETKFCHDLTGNTIFRFRKTQKPLFLDKFMVS</sequence>
<dbReference type="Proteomes" id="UP000003505">
    <property type="component" value="Unassembled WGS sequence"/>
</dbReference>
<accession>C9LRL9</accession>
<evidence type="ECO:0000313" key="2">
    <source>
        <dbReference type="Proteomes" id="UP000003505"/>
    </source>
</evidence>
<proteinExistence type="predicted"/>
<reference evidence="1 2" key="1">
    <citation type="submission" date="2009-09" db="EMBL/GenBank/DDBJ databases">
        <authorList>
            <person name="Weinstock G."/>
            <person name="Sodergren E."/>
            <person name="Clifton S."/>
            <person name="Fulton L."/>
            <person name="Fulton B."/>
            <person name="Courtney L."/>
            <person name="Fronick C."/>
            <person name="Harrison M."/>
            <person name="Strong C."/>
            <person name="Farmer C."/>
            <person name="Delahaunty K."/>
            <person name="Markovic C."/>
            <person name="Hall O."/>
            <person name="Minx P."/>
            <person name="Tomlinson C."/>
            <person name="Mitreva M."/>
            <person name="Nelson J."/>
            <person name="Hou S."/>
            <person name="Wollam A."/>
            <person name="Pepin K.H."/>
            <person name="Johnson M."/>
            <person name="Bhonagiri V."/>
            <person name="Nash W.E."/>
            <person name="Warren W."/>
            <person name="Chinwalla A."/>
            <person name="Mardis E.R."/>
            <person name="Wilson R.K."/>
        </authorList>
    </citation>
    <scope>NUCLEOTIDE SEQUENCE [LARGE SCALE GENOMIC DNA]</scope>
    <source>
        <strain evidence="2">ATCC 35185 / DSM 20758 / VPI D19B-28</strain>
    </source>
</reference>
<organism evidence="1 2">
    <name type="scientific">Selenomonas sputigena (strain ATCC 35185 / DSM 20758 / CCUG 44933 / VPI D19B-28)</name>
    <dbReference type="NCBI Taxonomy" id="546271"/>
    <lineage>
        <taxon>Bacteria</taxon>
        <taxon>Bacillati</taxon>
        <taxon>Bacillota</taxon>
        <taxon>Negativicutes</taxon>
        <taxon>Selenomonadales</taxon>
        <taxon>Selenomonadaceae</taxon>
        <taxon>Selenomonas</taxon>
    </lineage>
</organism>
<evidence type="ECO:0000313" key="1">
    <source>
        <dbReference type="EMBL" id="EEX78485.1"/>
    </source>
</evidence>
<name>C9LRL9_SELS3</name>
<gene>
    <name evidence="1" type="ORF">SELSPUOL_00085</name>
</gene>
<protein>
    <submittedName>
        <fullName evidence="1">Uncharacterized protein</fullName>
    </submittedName>
</protein>
<dbReference type="AlphaFoldDB" id="C9LRL9"/>
<dbReference type="EMBL" id="ACKP02000002">
    <property type="protein sequence ID" value="EEX78485.1"/>
    <property type="molecule type" value="Genomic_DNA"/>
</dbReference>